<feature type="transmembrane region" description="Helical" evidence="8">
    <location>
        <begin position="278"/>
        <end position="299"/>
    </location>
</feature>
<feature type="transmembrane region" description="Helical" evidence="8">
    <location>
        <begin position="146"/>
        <end position="165"/>
    </location>
</feature>
<dbReference type="CDD" id="cd17503">
    <property type="entry name" value="MFS_LmrB_MDR_like"/>
    <property type="match status" value="1"/>
</dbReference>
<feature type="transmembrane region" description="Helical" evidence="8">
    <location>
        <begin position="57"/>
        <end position="78"/>
    </location>
</feature>
<keyword evidence="7 8" id="KW-0472">Membrane</keyword>
<dbReference type="Proteomes" id="UP000056968">
    <property type="component" value="Chromosome"/>
</dbReference>
<evidence type="ECO:0000256" key="1">
    <source>
        <dbReference type="ARBA" id="ARBA00004651"/>
    </source>
</evidence>
<keyword evidence="6 8" id="KW-1133">Transmembrane helix</keyword>
<feature type="transmembrane region" description="Helical" evidence="8">
    <location>
        <begin position="85"/>
        <end position="108"/>
    </location>
</feature>
<feature type="transmembrane region" description="Helical" evidence="8">
    <location>
        <begin position="171"/>
        <end position="193"/>
    </location>
</feature>
<proteinExistence type="inferred from homology"/>
<feature type="transmembrane region" description="Helical" evidence="8">
    <location>
        <begin position="236"/>
        <end position="257"/>
    </location>
</feature>
<dbReference type="EMBL" id="CP013264">
    <property type="protein sequence ID" value="ALR20267.1"/>
    <property type="molecule type" value="Genomic_DNA"/>
</dbReference>
<dbReference type="OrthoDB" id="9812221at2"/>
<dbReference type="PANTHER" id="PTHR42718">
    <property type="entry name" value="MAJOR FACILITATOR SUPERFAMILY MULTIDRUG TRANSPORTER MFSC"/>
    <property type="match status" value="1"/>
</dbReference>
<feature type="transmembrane region" description="Helical" evidence="8">
    <location>
        <begin position="406"/>
        <end position="425"/>
    </location>
</feature>
<dbReference type="GO" id="GO:0022857">
    <property type="term" value="F:transmembrane transporter activity"/>
    <property type="evidence" value="ECO:0007669"/>
    <property type="project" value="InterPro"/>
</dbReference>
<evidence type="ECO:0000256" key="8">
    <source>
        <dbReference type="SAM" id="Phobius"/>
    </source>
</evidence>
<keyword evidence="5 8" id="KW-0812">Transmembrane</keyword>
<dbReference type="Gene3D" id="1.20.1720.10">
    <property type="entry name" value="Multidrug resistance protein D"/>
    <property type="match status" value="1"/>
</dbReference>
<keyword evidence="3" id="KW-0813">Transport</keyword>
<keyword evidence="4" id="KW-1003">Cell membrane</keyword>
<feature type="domain" description="Major facilitator superfamily (MFS) profile" evidence="9">
    <location>
        <begin position="19"/>
        <end position="501"/>
    </location>
</feature>
<comment type="subcellular location">
    <subcellularLocation>
        <location evidence="1">Cell membrane</location>
        <topology evidence="1">Multi-pass membrane protein</topology>
    </subcellularLocation>
</comment>
<dbReference type="PANTHER" id="PTHR42718:SF9">
    <property type="entry name" value="MAJOR FACILITATOR SUPERFAMILY MULTIDRUG TRANSPORTER MFSC"/>
    <property type="match status" value="1"/>
</dbReference>
<name>A0A0S3EXX2_9SPHN</name>
<feature type="transmembrane region" description="Helical" evidence="8">
    <location>
        <begin position="305"/>
        <end position="325"/>
    </location>
</feature>
<evidence type="ECO:0000313" key="11">
    <source>
        <dbReference type="Proteomes" id="UP000056968"/>
    </source>
</evidence>
<dbReference type="STRING" id="1332080.ATN00_08055"/>
<evidence type="ECO:0000313" key="10">
    <source>
        <dbReference type="EMBL" id="ALR20267.1"/>
    </source>
</evidence>
<feature type="transmembrane region" description="Helical" evidence="8">
    <location>
        <begin position="205"/>
        <end position="224"/>
    </location>
</feature>
<keyword evidence="11" id="KW-1185">Reference proteome</keyword>
<feature type="transmembrane region" description="Helical" evidence="8">
    <location>
        <begin position="477"/>
        <end position="496"/>
    </location>
</feature>
<dbReference type="Gene3D" id="1.20.1250.20">
    <property type="entry name" value="MFS general substrate transporter like domains"/>
    <property type="match status" value="1"/>
</dbReference>
<dbReference type="NCBIfam" id="TIGR00711">
    <property type="entry name" value="efflux_EmrB"/>
    <property type="match status" value="1"/>
</dbReference>
<feature type="transmembrane region" description="Helical" evidence="8">
    <location>
        <begin position="337"/>
        <end position="356"/>
    </location>
</feature>
<dbReference type="Pfam" id="PF07690">
    <property type="entry name" value="MFS_1"/>
    <property type="match status" value="1"/>
</dbReference>
<dbReference type="KEGG" id="sbd:ATN00_08055"/>
<comment type="similarity">
    <text evidence="2">Belongs to the major facilitator superfamily. EmrB family.</text>
</comment>
<dbReference type="PROSITE" id="PS50850">
    <property type="entry name" value="MFS"/>
    <property type="match status" value="1"/>
</dbReference>
<dbReference type="AlphaFoldDB" id="A0A0S3EXX2"/>
<sequence length="510" mass="55171">MSGSEDTFSLLSPRKRLLAGLVLALSNFMVVLDLTIANVSVPHIAGNLGITPDQGTWIITSYAVAEAICVPLTGWLAQRFGVVRVFMVSMMGFGLFSLLCGLSMSLGMIVMCRIGQGLCGGPIMPMSQTLLMRIFPPEQRGGIMSIWAMTTLLGPAMGPIVGGYISDNWSWHWIFFINLPIAALCIMAAAALLKPVETETQKLPIDFAGLALLIFWIGCLQIMLDIGRDRDWFGDPLIVILAIMAGVGFLVFIIWELTEEHPIVDLRVFRHAGFSSGVFTLALCFGAYFASIVVVPQWLQLSMGYTATSAGIVTAFTAMTALITAPIAGRMIGSVDVRIMISGGAAWLGLAAFWRAHWTTGADFWTLSMPQIFQGFAMPFFMIPLTTLTLSSVEPSETASAAGMQNFLRTMAIAISTSLVLTIWGDGQRVARNEMASTLQAGDVQAQLGASGFSLEETRQYISNLVDQQSMVISMNYVFFLAMILLFIAAALVWLAPKPTGEVVDTSAVH</sequence>
<dbReference type="InterPro" id="IPR004638">
    <property type="entry name" value="EmrB-like"/>
</dbReference>
<dbReference type="InterPro" id="IPR036259">
    <property type="entry name" value="MFS_trans_sf"/>
</dbReference>
<organism evidence="10 11">
    <name type="scientific">Sphingobium baderi</name>
    <dbReference type="NCBI Taxonomy" id="1332080"/>
    <lineage>
        <taxon>Bacteria</taxon>
        <taxon>Pseudomonadati</taxon>
        <taxon>Pseudomonadota</taxon>
        <taxon>Alphaproteobacteria</taxon>
        <taxon>Sphingomonadales</taxon>
        <taxon>Sphingomonadaceae</taxon>
        <taxon>Sphingobium</taxon>
    </lineage>
</organism>
<evidence type="ECO:0000256" key="4">
    <source>
        <dbReference type="ARBA" id="ARBA00022475"/>
    </source>
</evidence>
<evidence type="ECO:0000256" key="2">
    <source>
        <dbReference type="ARBA" id="ARBA00008537"/>
    </source>
</evidence>
<dbReference type="SUPFAM" id="SSF103473">
    <property type="entry name" value="MFS general substrate transporter"/>
    <property type="match status" value="1"/>
</dbReference>
<dbReference type="InterPro" id="IPR020846">
    <property type="entry name" value="MFS_dom"/>
</dbReference>
<evidence type="ECO:0000256" key="7">
    <source>
        <dbReference type="ARBA" id="ARBA00023136"/>
    </source>
</evidence>
<accession>A0A0S3EXX2</accession>
<feature type="transmembrane region" description="Helical" evidence="8">
    <location>
        <begin position="17"/>
        <end position="37"/>
    </location>
</feature>
<evidence type="ECO:0000256" key="3">
    <source>
        <dbReference type="ARBA" id="ARBA00022448"/>
    </source>
</evidence>
<evidence type="ECO:0000256" key="5">
    <source>
        <dbReference type="ARBA" id="ARBA00022692"/>
    </source>
</evidence>
<feature type="transmembrane region" description="Helical" evidence="8">
    <location>
        <begin position="376"/>
        <end position="394"/>
    </location>
</feature>
<evidence type="ECO:0000259" key="9">
    <source>
        <dbReference type="PROSITE" id="PS50850"/>
    </source>
</evidence>
<dbReference type="GO" id="GO:0005886">
    <property type="term" value="C:plasma membrane"/>
    <property type="evidence" value="ECO:0007669"/>
    <property type="project" value="UniProtKB-SubCell"/>
</dbReference>
<dbReference type="InterPro" id="IPR011701">
    <property type="entry name" value="MFS"/>
</dbReference>
<dbReference type="RefSeq" id="WP_062063783.1">
    <property type="nucleotide sequence ID" value="NZ_CP013264.1"/>
</dbReference>
<evidence type="ECO:0000256" key="6">
    <source>
        <dbReference type="ARBA" id="ARBA00022989"/>
    </source>
</evidence>
<reference evidence="10 11" key="1">
    <citation type="submission" date="2015-11" db="EMBL/GenBank/DDBJ databases">
        <title>A Two-component Flavoprotein Monooxygenase System MeaXY Responsible for para-Hydroxylation of 2-Methyl-6-ethylaniline and 2,6-Diethylaniline in Sphingobium baderi DE-13.</title>
        <authorList>
            <person name="Cheng M."/>
            <person name="Meng Q."/>
            <person name="Yang Y."/>
            <person name="Chu C."/>
            <person name="Yan X."/>
            <person name="He J."/>
            <person name="Li S."/>
        </authorList>
    </citation>
    <scope>NUCLEOTIDE SEQUENCE [LARGE SCALE GENOMIC DNA]</scope>
    <source>
        <strain evidence="10 11">DE-13</strain>
    </source>
</reference>
<protein>
    <submittedName>
        <fullName evidence="10">Multidrug resistance protein B</fullName>
    </submittedName>
</protein>
<gene>
    <name evidence="10" type="primary">emrB</name>
    <name evidence="10" type="ORF">ATN00_08055</name>
</gene>